<gene>
    <name evidence="2" type="ORF">B0T19DRAFT_484878</name>
</gene>
<protein>
    <recommendedName>
        <fullName evidence="4">25S rRNA (Uridine(2843)-N(3))-methyltransferase</fullName>
    </recommendedName>
</protein>
<comment type="caution">
    <text evidence="2">The sequence shown here is derived from an EMBL/GenBank/DDBJ whole genome shotgun (WGS) entry which is preliminary data.</text>
</comment>
<dbReference type="AlphaFoldDB" id="A0AAE0IMS8"/>
<evidence type="ECO:0008006" key="4">
    <source>
        <dbReference type="Google" id="ProtNLM"/>
    </source>
</evidence>
<feature type="compositionally biased region" description="Basic and acidic residues" evidence="1">
    <location>
        <begin position="72"/>
        <end position="94"/>
    </location>
</feature>
<evidence type="ECO:0000313" key="3">
    <source>
        <dbReference type="Proteomes" id="UP001286456"/>
    </source>
</evidence>
<reference evidence="2" key="1">
    <citation type="journal article" date="2023" name="Mol. Phylogenet. Evol.">
        <title>Genome-scale phylogeny and comparative genomics of the fungal order Sordariales.</title>
        <authorList>
            <person name="Hensen N."/>
            <person name="Bonometti L."/>
            <person name="Westerberg I."/>
            <person name="Brannstrom I.O."/>
            <person name="Guillou S."/>
            <person name="Cros-Aarteil S."/>
            <person name="Calhoun S."/>
            <person name="Haridas S."/>
            <person name="Kuo A."/>
            <person name="Mondo S."/>
            <person name="Pangilinan J."/>
            <person name="Riley R."/>
            <person name="LaButti K."/>
            <person name="Andreopoulos B."/>
            <person name="Lipzen A."/>
            <person name="Chen C."/>
            <person name="Yan M."/>
            <person name="Daum C."/>
            <person name="Ng V."/>
            <person name="Clum A."/>
            <person name="Steindorff A."/>
            <person name="Ohm R.A."/>
            <person name="Martin F."/>
            <person name="Silar P."/>
            <person name="Natvig D.O."/>
            <person name="Lalanne C."/>
            <person name="Gautier V."/>
            <person name="Ament-Velasquez S.L."/>
            <person name="Kruys A."/>
            <person name="Hutchinson M.I."/>
            <person name="Powell A.J."/>
            <person name="Barry K."/>
            <person name="Miller A.N."/>
            <person name="Grigoriev I.V."/>
            <person name="Debuchy R."/>
            <person name="Gladieux P."/>
            <person name="Hiltunen Thoren M."/>
            <person name="Johannesson H."/>
        </authorList>
    </citation>
    <scope>NUCLEOTIDE SEQUENCE</scope>
    <source>
        <strain evidence="2">SMH4131-1</strain>
    </source>
</reference>
<feature type="compositionally biased region" description="Low complexity" evidence="1">
    <location>
        <begin position="15"/>
        <end position="26"/>
    </location>
</feature>
<reference evidence="2" key="2">
    <citation type="submission" date="2023-06" db="EMBL/GenBank/DDBJ databases">
        <authorList>
            <consortium name="Lawrence Berkeley National Laboratory"/>
            <person name="Haridas S."/>
            <person name="Hensen N."/>
            <person name="Bonometti L."/>
            <person name="Westerberg I."/>
            <person name="Brannstrom I.O."/>
            <person name="Guillou S."/>
            <person name="Cros-Aarteil S."/>
            <person name="Calhoun S."/>
            <person name="Kuo A."/>
            <person name="Mondo S."/>
            <person name="Pangilinan J."/>
            <person name="Riley R."/>
            <person name="Labutti K."/>
            <person name="Andreopoulos B."/>
            <person name="Lipzen A."/>
            <person name="Chen C."/>
            <person name="Yanf M."/>
            <person name="Daum C."/>
            <person name="Ng V."/>
            <person name="Clum A."/>
            <person name="Steindorff A."/>
            <person name="Ohm R."/>
            <person name="Martin F."/>
            <person name="Silar P."/>
            <person name="Natvig D."/>
            <person name="Lalanne C."/>
            <person name="Gautier V."/>
            <person name="Ament-Velasquez S.L."/>
            <person name="Kruys A."/>
            <person name="Hutchinson M.I."/>
            <person name="Powell A.J."/>
            <person name="Barry K."/>
            <person name="Miller A.N."/>
            <person name="Grigoriev I.V."/>
            <person name="Debuchy R."/>
            <person name="Gladieux P."/>
            <person name="Thoren M.H."/>
            <person name="Johannesson H."/>
        </authorList>
    </citation>
    <scope>NUCLEOTIDE SEQUENCE</scope>
    <source>
        <strain evidence="2">SMH4131-1</strain>
    </source>
</reference>
<feature type="region of interest" description="Disordered" evidence="1">
    <location>
        <begin position="1"/>
        <end position="94"/>
    </location>
</feature>
<name>A0AAE0IMS8_9PEZI</name>
<evidence type="ECO:0000313" key="2">
    <source>
        <dbReference type="EMBL" id="KAK3327854.1"/>
    </source>
</evidence>
<evidence type="ECO:0000256" key="1">
    <source>
        <dbReference type="SAM" id="MobiDB-lite"/>
    </source>
</evidence>
<dbReference type="Pfam" id="PF11312">
    <property type="entry name" value="Methyltransf_34"/>
    <property type="match status" value="1"/>
</dbReference>
<organism evidence="2 3">
    <name type="scientific">Cercophora scortea</name>
    <dbReference type="NCBI Taxonomy" id="314031"/>
    <lineage>
        <taxon>Eukaryota</taxon>
        <taxon>Fungi</taxon>
        <taxon>Dikarya</taxon>
        <taxon>Ascomycota</taxon>
        <taxon>Pezizomycotina</taxon>
        <taxon>Sordariomycetes</taxon>
        <taxon>Sordariomycetidae</taxon>
        <taxon>Sordariales</taxon>
        <taxon>Lasiosphaeriaceae</taxon>
        <taxon>Cercophora</taxon>
    </lineage>
</organism>
<proteinExistence type="predicted"/>
<dbReference type="Proteomes" id="UP001286456">
    <property type="component" value="Unassembled WGS sequence"/>
</dbReference>
<accession>A0AAE0IMS8</accession>
<keyword evidence="3" id="KW-1185">Reference proteome</keyword>
<dbReference type="EMBL" id="JAUEPO010000003">
    <property type="protein sequence ID" value="KAK3327854.1"/>
    <property type="molecule type" value="Genomic_DNA"/>
</dbReference>
<feature type="compositionally biased region" description="Polar residues" evidence="1">
    <location>
        <begin position="57"/>
        <end position="69"/>
    </location>
</feature>
<dbReference type="InterPro" id="IPR021463">
    <property type="entry name" value="Methyltransf_34"/>
</dbReference>
<sequence length="440" mass="48339">MNSTNPFSKLEKATPKPASSSSQQPQRLKREKEDTASASKKGASAGTGGISTKLASLRTTAINTNSSKLQLKKRDTTQEKEQRKQAQRDAVDRRQRQQQQVLDVFKASFFGAVLNAHAFDATLQAVKQALFERDFARAFCDPEHLAVYAARWSPTRALCYASLLGSLHHQRLLEGIGGGPAELAAFAAFLSTQTRLRAWREPNEPKRALDDNDPETDTDLFGRITLLDSAPWESVLTTLQHSLTTPPPLSKYASAAAKQATRALIPPSNLTSRFIQHDALDLGREGLLPLMGKGNKPLLITLLFTLNELFTSSGIGKTTKFLLDLTSVVPTGSLLLVVDSPGSYSETSVGKDKAGGGKKYPMHWLLDRIMLGTQAEPVEGRRWTKLQGHDSGWFRLADTNTYSEGDTNSLDYPIGLENMRYQMHLYQAEDASVPIKPAAE</sequence>